<organism evidence="1 2">
    <name type="scientific">Triplophysa rosa</name>
    <name type="common">Cave loach</name>
    <dbReference type="NCBI Taxonomy" id="992332"/>
    <lineage>
        <taxon>Eukaryota</taxon>
        <taxon>Metazoa</taxon>
        <taxon>Chordata</taxon>
        <taxon>Craniata</taxon>
        <taxon>Vertebrata</taxon>
        <taxon>Euteleostomi</taxon>
        <taxon>Actinopterygii</taxon>
        <taxon>Neopterygii</taxon>
        <taxon>Teleostei</taxon>
        <taxon>Ostariophysi</taxon>
        <taxon>Cypriniformes</taxon>
        <taxon>Nemacheilidae</taxon>
        <taxon>Triplophysa</taxon>
    </lineage>
</organism>
<keyword evidence="2" id="KW-1185">Reference proteome</keyword>
<name>A0A9W7TF77_TRIRA</name>
<dbReference type="AlphaFoldDB" id="A0A9W7TF77"/>
<gene>
    <name evidence="1" type="ORF">IRJ41_016848</name>
</gene>
<dbReference type="Proteomes" id="UP001059041">
    <property type="component" value="Linkage Group LG20"/>
</dbReference>
<accession>A0A9W7TF77</accession>
<dbReference type="EMBL" id="JAFHDT010000020">
    <property type="protein sequence ID" value="KAI7795353.1"/>
    <property type="molecule type" value="Genomic_DNA"/>
</dbReference>
<protein>
    <submittedName>
        <fullName evidence="1">Uncharacterized protein</fullName>
    </submittedName>
</protein>
<proteinExistence type="predicted"/>
<evidence type="ECO:0000313" key="1">
    <source>
        <dbReference type="EMBL" id="KAI7795353.1"/>
    </source>
</evidence>
<comment type="caution">
    <text evidence="1">The sequence shown here is derived from an EMBL/GenBank/DDBJ whole genome shotgun (WGS) entry which is preliminary data.</text>
</comment>
<evidence type="ECO:0000313" key="2">
    <source>
        <dbReference type="Proteomes" id="UP001059041"/>
    </source>
</evidence>
<sequence>QAQLFPELLLHSFLDTIMTYISGSVLINKRIWMKTELESMGLWPGSPPVSNPMKTVTVAFTSSA</sequence>
<reference evidence="1" key="1">
    <citation type="submission" date="2021-02" db="EMBL/GenBank/DDBJ databases">
        <title>Comparative genomics reveals that relaxation of natural selection precedes convergent phenotypic evolution of cavefish.</title>
        <authorList>
            <person name="Peng Z."/>
        </authorList>
    </citation>
    <scope>NUCLEOTIDE SEQUENCE</scope>
    <source>
        <tissue evidence="1">Muscle</tissue>
    </source>
</reference>
<feature type="non-terminal residue" evidence="1">
    <location>
        <position position="1"/>
    </location>
</feature>